<gene>
    <name evidence="1" type="ORF">COCON_G00161310</name>
</gene>
<sequence>MLLAAKTRPIHGVLTALQKCLLDSSDCLGSVQKVVLTLPVADAILDLLERTSCLLLGVLYGDAAACADEKEAPPSFCDMGNAIRSVITQGGGPGVGEDEGRTRTRTVCCCPRSTAWC</sequence>
<dbReference type="OrthoDB" id="73997at2759"/>
<comment type="caution">
    <text evidence="1">The sequence shown here is derived from an EMBL/GenBank/DDBJ whole genome shotgun (WGS) entry which is preliminary data.</text>
</comment>
<keyword evidence="2" id="KW-1185">Reference proteome</keyword>
<dbReference type="Proteomes" id="UP001152803">
    <property type="component" value="Unassembled WGS sequence"/>
</dbReference>
<dbReference type="EMBL" id="JAFJMO010000011">
    <property type="protein sequence ID" value="KAJ8263674.1"/>
    <property type="molecule type" value="Genomic_DNA"/>
</dbReference>
<organism evidence="1 2">
    <name type="scientific">Conger conger</name>
    <name type="common">Conger eel</name>
    <name type="synonym">Muraena conger</name>
    <dbReference type="NCBI Taxonomy" id="82655"/>
    <lineage>
        <taxon>Eukaryota</taxon>
        <taxon>Metazoa</taxon>
        <taxon>Chordata</taxon>
        <taxon>Craniata</taxon>
        <taxon>Vertebrata</taxon>
        <taxon>Euteleostomi</taxon>
        <taxon>Actinopterygii</taxon>
        <taxon>Neopterygii</taxon>
        <taxon>Teleostei</taxon>
        <taxon>Anguilliformes</taxon>
        <taxon>Congridae</taxon>
        <taxon>Conger</taxon>
    </lineage>
</organism>
<evidence type="ECO:0000313" key="2">
    <source>
        <dbReference type="Proteomes" id="UP001152803"/>
    </source>
</evidence>
<evidence type="ECO:0000313" key="1">
    <source>
        <dbReference type="EMBL" id="KAJ8263674.1"/>
    </source>
</evidence>
<protein>
    <submittedName>
        <fullName evidence="1">Uncharacterized protein</fullName>
    </submittedName>
</protein>
<name>A0A9Q1DB27_CONCO</name>
<reference evidence="1" key="1">
    <citation type="journal article" date="2023" name="Science">
        <title>Genome structures resolve the early diversification of teleost fishes.</title>
        <authorList>
            <person name="Parey E."/>
            <person name="Louis A."/>
            <person name="Montfort J."/>
            <person name="Bouchez O."/>
            <person name="Roques C."/>
            <person name="Iampietro C."/>
            <person name="Lluch J."/>
            <person name="Castinel A."/>
            <person name="Donnadieu C."/>
            <person name="Desvignes T."/>
            <person name="Floi Bucao C."/>
            <person name="Jouanno E."/>
            <person name="Wen M."/>
            <person name="Mejri S."/>
            <person name="Dirks R."/>
            <person name="Jansen H."/>
            <person name="Henkel C."/>
            <person name="Chen W.J."/>
            <person name="Zahm M."/>
            <person name="Cabau C."/>
            <person name="Klopp C."/>
            <person name="Thompson A.W."/>
            <person name="Robinson-Rechavi M."/>
            <person name="Braasch I."/>
            <person name="Lecointre G."/>
            <person name="Bobe J."/>
            <person name="Postlethwait J.H."/>
            <person name="Berthelot C."/>
            <person name="Roest Crollius H."/>
            <person name="Guiguen Y."/>
        </authorList>
    </citation>
    <scope>NUCLEOTIDE SEQUENCE</scope>
    <source>
        <strain evidence="1">Concon-B</strain>
    </source>
</reference>
<dbReference type="AlphaFoldDB" id="A0A9Q1DB27"/>
<accession>A0A9Q1DB27</accession>
<proteinExistence type="predicted"/>